<sequence>MSNKLQKVLSEIDKVKEKIAVQQTRLRELEQQKTELENMEIVGMVRGLDVAPEELAAFIKAFRGSKAGTPDFMESEDNEHEESEHEAE</sequence>
<reference evidence="4 5" key="1">
    <citation type="submission" date="2018-02" db="EMBL/GenBank/DDBJ databases">
        <title>Complete genome sequencing of Faecalibacterium prausnitzii strains isolated from the human gut.</title>
        <authorList>
            <person name="Fitzgerald B.C."/>
            <person name="Shkoporov A.N."/>
            <person name="Ross P.R."/>
            <person name="Hill C."/>
        </authorList>
    </citation>
    <scope>NUCLEOTIDE SEQUENCE [LARGE SCALE GENOMIC DNA]</scope>
    <source>
        <strain evidence="4 5">APC923/51-1</strain>
    </source>
</reference>
<evidence type="ECO:0000313" key="3">
    <source>
        <dbReference type="EMBL" id="MSC50837.1"/>
    </source>
</evidence>
<evidence type="ECO:0000313" key="5">
    <source>
        <dbReference type="Proteomes" id="UP000251281"/>
    </source>
</evidence>
<keyword evidence="1" id="KW-0175">Coiled coil</keyword>
<dbReference type="EMBL" id="PRLD01000001">
    <property type="protein sequence ID" value="RAW60921.1"/>
    <property type="molecule type" value="Genomic_DNA"/>
</dbReference>
<evidence type="ECO:0000256" key="1">
    <source>
        <dbReference type="SAM" id="Coils"/>
    </source>
</evidence>
<evidence type="ECO:0000313" key="4">
    <source>
        <dbReference type="EMBL" id="RAW60921.1"/>
    </source>
</evidence>
<dbReference type="EMBL" id="WKQM01000003">
    <property type="protein sequence ID" value="MSC50837.1"/>
    <property type="molecule type" value="Genomic_DNA"/>
</dbReference>
<feature type="region of interest" description="Disordered" evidence="2">
    <location>
        <begin position="66"/>
        <end position="88"/>
    </location>
</feature>
<organism evidence="4 5">
    <name type="scientific">Faecalibacterium prausnitzii</name>
    <dbReference type="NCBI Taxonomy" id="853"/>
    <lineage>
        <taxon>Bacteria</taxon>
        <taxon>Bacillati</taxon>
        <taxon>Bacillota</taxon>
        <taxon>Clostridia</taxon>
        <taxon>Eubacteriales</taxon>
        <taxon>Oscillospiraceae</taxon>
        <taxon>Faecalibacterium</taxon>
    </lineage>
</organism>
<evidence type="ECO:0000256" key="2">
    <source>
        <dbReference type="SAM" id="MobiDB-lite"/>
    </source>
</evidence>
<name>A0A329UF82_9FIRM</name>
<dbReference type="RefSeq" id="WP_112090112.1">
    <property type="nucleotide sequence ID" value="NZ_PRLD01000001.1"/>
</dbReference>
<comment type="caution">
    <text evidence="4">The sequence shown here is derived from an EMBL/GenBank/DDBJ whole genome shotgun (WGS) entry which is preliminary data.</text>
</comment>
<protein>
    <submittedName>
        <fullName evidence="3">DUF4315 family protein</fullName>
    </submittedName>
</protein>
<accession>A0A329UF82</accession>
<dbReference type="Proteomes" id="UP000251281">
    <property type="component" value="Unassembled WGS sequence"/>
</dbReference>
<proteinExistence type="predicted"/>
<gene>
    <name evidence="4" type="ORF">C4N24_02100</name>
    <name evidence="3" type="ORF">GKE10_02715</name>
</gene>
<dbReference type="AlphaFoldDB" id="A0A329UF82"/>
<reference evidence="3 6" key="2">
    <citation type="journal article" date="2019" name="Nat. Med.">
        <title>A library of human gut bacterial isolates paired with longitudinal multiomics data enables mechanistic microbiome research.</title>
        <authorList>
            <person name="Poyet M."/>
            <person name="Groussin M."/>
            <person name="Gibbons S.M."/>
            <person name="Avila-Pacheco J."/>
            <person name="Jiang X."/>
            <person name="Kearney S.M."/>
            <person name="Perrotta A.R."/>
            <person name="Berdy B."/>
            <person name="Zhao S."/>
            <person name="Lieberman T.D."/>
            <person name="Swanson P.K."/>
            <person name="Smith M."/>
            <person name="Roesemann S."/>
            <person name="Alexander J.E."/>
            <person name="Rich S.A."/>
            <person name="Livny J."/>
            <person name="Vlamakis H."/>
            <person name="Clish C."/>
            <person name="Bullock K."/>
            <person name="Deik A."/>
            <person name="Scott J."/>
            <person name="Pierce K.A."/>
            <person name="Xavier R.J."/>
            <person name="Alm E.J."/>
        </authorList>
    </citation>
    <scope>NUCLEOTIDE SEQUENCE [LARGE SCALE GENOMIC DNA]</scope>
    <source>
        <strain evidence="3 6">BIOML-B1</strain>
    </source>
</reference>
<feature type="coiled-coil region" evidence="1">
    <location>
        <begin position="5"/>
        <end position="39"/>
    </location>
</feature>
<dbReference type="Pfam" id="PF14193">
    <property type="entry name" value="DUF4315"/>
    <property type="match status" value="1"/>
</dbReference>
<dbReference type="Proteomes" id="UP000462091">
    <property type="component" value="Unassembled WGS sequence"/>
</dbReference>
<evidence type="ECO:0000313" key="6">
    <source>
        <dbReference type="Proteomes" id="UP000462091"/>
    </source>
</evidence>
<dbReference type="InterPro" id="IPR025464">
    <property type="entry name" value="DUF4315"/>
</dbReference>